<dbReference type="Proteomes" id="UP001597368">
    <property type="component" value="Unassembled WGS sequence"/>
</dbReference>
<evidence type="ECO:0000313" key="2">
    <source>
        <dbReference type="EMBL" id="MFD1938710.1"/>
    </source>
</evidence>
<keyword evidence="1" id="KW-1133">Transmembrane helix</keyword>
<accession>A0ABW4TCN6</accession>
<evidence type="ECO:0000313" key="3">
    <source>
        <dbReference type="Proteomes" id="UP001597368"/>
    </source>
</evidence>
<proteinExistence type="predicted"/>
<gene>
    <name evidence="2" type="ORF">ACFSKW_45330</name>
</gene>
<comment type="caution">
    <text evidence="2">The sequence shown here is derived from an EMBL/GenBank/DDBJ whole genome shotgun (WGS) entry which is preliminary data.</text>
</comment>
<protein>
    <submittedName>
        <fullName evidence="2">Uncharacterized protein</fullName>
    </submittedName>
</protein>
<name>A0ABW4TCN6_9ACTN</name>
<feature type="transmembrane region" description="Helical" evidence="1">
    <location>
        <begin position="24"/>
        <end position="40"/>
    </location>
</feature>
<keyword evidence="1" id="KW-0812">Transmembrane</keyword>
<keyword evidence="1" id="KW-0472">Membrane</keyword>
<keyword evidence="3" id="KW-1185">Reference proteome</keyword>
<dbReference type="RefSeq" id="WP_379580804.1">
    <property type="nucleotide sequence ID" value="NZ_JBHUFV010000072.1"/>
</dbReference>
<sequence length="41" mass="4451">MALAGVVGCAICLFQRKWRQAPRFGALIVAMVMLLTIGTGW</sequence>
<organism evidence="2 3">
    <name type="scientific">Nonomuraea mangrovi</name>
    <dbReference type="NCBI Taxonomy" id="2316207"/>
    <lineage>
        <taxon>Bacteria</taxon>
        <taxon>Bacillati</taxon>
        <taxon>Actinomycetota</taxon>
        <taxon>Actinomycetes</taxon>
        <taxon>Streptosporangiales</taxon>
        <taxon>Streptosporangiaceae</taxon>
        <taxon>Nonomuraea</taxon>
    </lineage>
</organism>
<reference evidence="3" key="1">
    <citation type="journal article" date="2019" name="Int. J. Syst. Evol. Microbiol.">
        <title>The Global Catalogue of Microorganisms (GCM) 10K type strain sequencing project: providing services to taxonomists for standard genome sequencing and annotation.</title>
        <authorList>
            <consortium name="The Broad Institute Genomics Platform"/>
            <consortium name="The Broad Institute Genome Sequencing Center for Infectious Disease"/>
            <person name="Wu L."/>
            <person name="Ma J."/>
        </authorList>
    </citation>
    <scope>NUCLEOTIDE SEQUENCE [LARGE SCALE GENOMIC DNA]</scope>
    <source>
        <strain evidence="3">ICMP 6774ER</strain>
    </source>
</reference>
<dbReference type="EMBL" id="JBHUFV010000072">
    <property type="protein sequence ID" value="MFD1938710.1"/>
    <property type="molecule type" value="Genomic_DNA"/>
</dbReference>
<evidence type="ECO:0000256" key="1">
    <source>
        <dbReference type="SAM" id="Phobius"/>
    </source>
</evidence>